<dbReference type="OrthoDB" id="8688567at2"/>
<evidence type="ECO:0008006" key="3">
    <source>
        <dbReference type="Google" id="ProtNLM"/>
    </source>
</evidence>
<keyword evidence="2" id="KW-1185">Reference proteome</keyword>
<dbReference type="InterPro" id="IPR019596">
    <property type="entry name" value="Phage_Mu_GpM_tail_tub"/>
</dbReference>
<dbReference type="EMBL" id="OGTP01000013">
    <property type="protein sequence ID" value="SPB16527.1"/>
    <property type="molecule type" value="Genomic_DNA"/>
</dbReference>
<gene>
    <name evidence="1" type="ORF">NOV72_03726</name>
</gene>
<protein>
    <recommendedName>
        <fullName evidence="3">Phage tail tube protein</fullName>
    </recommendedName>
</protein>
<organism evidence="1 2">
    <name type="scientific">Caballeronia novacaledonica</name>
    <dbReference type="NCBI Taxonomy" id="1544861"/>
    <lineage>
        <taxon>Bacteria</taxon>
        <taxon>Pseudomonadati</taxon>
        <taxon>Pseudomonadota</taxon>
        <taxon>Betaproteobacteria</taxon>
        <taxon>Burkholderiales</taxon>
        <taxon>Burkholderiaceae</taxon>
        <taxon>Caballeronia</taxon>
    </lineage>
</organism>
<dbReference type="RefSeq" id="WP_106856095.1">
    <property type="nucleotide sequence ID" value="NZ_OGTP01000013.1"/>
</dbReference>
<reference evidence="2" key="1">
    <citation type="submission" date="2018-01" db="EMBL/GenBank/DDBJ databases">
        <authorList>
            <person name="Peeters C."/>
        </authorList>
    </citation>
    <scope>NUCLEOTIDE SEQUENCE [LARGE SCALE GENOMIC DNA]</scope>
</reference>
<sequence>MGKRVAGMCFVKVDGEQLEVKGSLECTVGEVVRETVSSTKGPVGYKETTRVPSTKLTAIFMPDFPIDTLINGTDMTITSEFGNGKVHTLSGAYLVGEPTAKGEDGEIDLEFEGTKGIWQ</sequence>
<evidence type="ECO:0000313" key="1">
    <source>
        <dbReference type="EMBL" id="SPB16527.1"/>
    </source>
</evidence>
<name>A0A2U3I8Q1_9BURK</name>
<dbReference type="Pfam" id="PF10618">
    <property type="entry name" value="Tail_tube"/>
    <property type="match status" value="1"/>
</dbReference>
<dbReference type="Proteomes" id="UP000238169">
    <property type="component" value="Unassembled WGS sequence"/>
</dbReference>
<accession>A0A2U3I8Q1</accession>
<evidence type="ECO:0000313" key="2">
    <source>
        <dbReference type="Proteomes" id="UP000238169"/>
    </source>
</evidence>
<proteinExistence type="predicted"/>
<dbReference type="AlphaFoldDB" id="A0A2U3I8Q1"/>